<protein>
    <submittedName>
        <fullName evidence="1">Uncharacterized protein</fullName>
    </submittedName>
</protein>
<sequence>MLYVAYKENGQFDGFYTEDIHGENIPKQSLKITEDLWAELLKDNYKYKLNLTEDKILNLSDKDTYFEKVEVKIIAIPQLPNAQELLTQQVTNLTIENKKKDLLISSLAKTVAEQNIKISKIGGTN</sequence>
<dbReference type="RefSeq" id="WP_072993991.1">
    <property type="nucleotide sequence ID" value="NZ_FQZB01000056.1"/>
</dbReference>
<reference evidence="1 2" key="1">
    <citation type="submission" date="2016-11" db="EMBL/GenBank/DDBJ databases">
        <authorList>
            <person name="Jaros S."/>
            <person name="Januszkiewicz K."/>
            <person name="Wedrychowicz H."/>
        </authorList>
    </citation>
    <scope>NUCLEOTIDE SEQUENCE [LARGE SCALE GENOMIC DNA]</scope>
    <source>
        <strain evidence="1 2">DSM 21758</strain>
    </source>
</reference>
<dbReference type="STRING" id="1121302.SAMN02745163_04616"/>
<dbReference type="OrthoDB" id="1967025at2"/>
<dbReference type="EMBL" id="FQZB01000056">
    <property type="protein sequence ID" value="SHK89468.1"/>
    <property type="molecule type" value="Genomic_DNA"/>
</dbReference>
<name>A0A1M6W747_9CLOT</name>
<organism evidence="1 2">
    <name type="scientific">Clostridium cavendishii DSM 21758</name>
    <dbReference type="NCBI Taxonomy" id="1121302"/>
    <lineage>
        <taxon>Bacteria</taxon>
        <taxon>Bacillati</taxon>
        <taxon>Bacillota</taxon>
        <taxon>Clostridia</taxon>
        <taxon>Eubacteriales</taxon>
        <taxon>Clostridiaceae</taxon>
        <taxon>Clostridium</taxon>
    </lineage>
</organism>
<proteinExistence type="predicted"/>
<dbReference type="AlphaFoldDB" id="A0A1M6W747"/>
<evidence type="ECO:0000313" key="2">
    <source>
        <dbReference type="Proteomes" id="UP000184310"/>
    </source>
</evidence>
<gene>
    <name evidence="1" type="ORF">SAMN02745163_04616</name>
</gene>
<accession>A0A1M6W747</accession>
<dbReference type="Proteomes" id="UP000184310">
    <property type="component" value="Unassembled WGS sequence"/>
</dbReference>
<evidence type="ECO:0000313" key="1">
    <source>
        <dbReference type="EMBL" id="SHK89468.1"/>
    </source>
</evidence>
<keyword evidence="2" id="KW-1185">Reference proteome</keyword>